<name>G0PD41_CAEBE</name>
<dbReference type="InParanoid" id="G0PD41"/>
<dbReference type="SUPFAM" id="SSF46689">
    <property type="entry name" value="Homeodomain-like"/>
    <property type="match status" value="1"/>
</dbReference>
<protein>
    <recommendedName>
        <fullName evidence="3">Homeobox domain-containing protein</fullName>
    </recommendedName>
</protein>
<comment type="subcellular location">
    <subcellularLocation>
        <location evidence="1 2">Nucleus</location>
    </subcellularLocation>
</comment>
<dbReference type="GO" id="GO:0003677">
    <property type="term" value="F:DNA binding"/>
    <property type="evidence" value="ECO:0007669"/>
    <property type="project" value="UniProtKB-UniRule"/>
</dbReference>
<dbReference type="PROSITE" id="PS50071">
    <property type="entry name" value="HOMEOBOX_2"/>
    <property type="match status" value="1"/>
</dbReference>
<keyword evidence="2" id="KW-0238">DNA-binding</keyword>
<evidence type="ECO:0000256" key="2">
    <source>
        <dbReference type="PROSITE-ProRule" id="PRU00108"/>
    </source>
</evidence>
<dbReference type="HOGENOM" id="CLU_1129933_0_0_1"/>
<evidence type="ECO:0000259" key="3">
    <source>
        <dbReference type="PROSITE" id="PS50071"/>
    </source>
</evidence>
<keyword evidence="2" id="KW-0539">Nucleus</keyword>
<keyword evidence="5" id="KW-1185">Reference proteome</keyword>
<dbReference type="Gene3D" id="1.10.10.60">
    <property type="entry name" value="Homeodomain-like"/>
    <property type="match status" value="1"/>
</dbReference>
<proteinExistence type="predicted"/>
<evidence type="ECO:0000256" key="1">
    <source>
        <dbReference type="ARBA" id="ARBA00004123"/>
    </source>
</evidence>
<keyword evidence="2" id="KW-0371">Homeobox</keyword>
<sequence>MGMAGGTFETVVAFLKLPSSETKVSLSANQSPFQKRSKEQWLPYFRQDCVCWEPARSSNQYTANTTALLLKVQSLFPRPEAHVNRLVSSLVDKSTKQVRVVFVASRKKTSRWRRLRRLTSFLFVAAPVEFCAQLVPAQKATKKTNWWREPRKCSGFWGGRRRKWNYALKEEDANEDQKFDVPLQEVPQQGTSSGQSIQILPSHIEMFHRIFETYPEPSQELLQNLSSISGLSADLIEEWFRNQRSQ</sequence>
<dbReference type="AlphaFoldDB" id="G0PD41"/>
<evidence type="ECO:0000313" key="5">
    <source>
        <dbReference type="Proteomes" id="UP000008068"/>
    </source>
</evidence>
<dbReference type="InterPro" id="IPR001356">
    <property type="entry name" value="HD"/>
</dbReference>
<reference evidence="5" key="1">
    <citation type="submission" date="2011-07" db="EMBL/GenBank/DDBJ databases">
        <authorList>
            <consortium name="Caenorhabditis brenneri Sequencing and Analysis Consortium"/>
            <person name="Wilson R.K."/>
        </authorList>
    </citation>
    <scope>NUCLEOTIDE SEQUENCE [LARGE SCALE GENOMIC DNA]</scope>
    <source>
        <strain evidence="5">PB2801</strain>
    </source>
</reference>
<dbReference type="CDD" id="cd00086">
    <property type="entry name" value="homeodomain"/>
    <property type="match status" value="1"/>
</dbReference>
<evidence type="ECO:0000313" key="4">
    <source>
        <dbReference type="EMBL" id="EGT51502.1"/>
    </source>
</evidence>
<dbReference type="InterPro" id="IPR009057">
    <property type="entry name" value="Homeodomain-like_sf"/>
</dbReference>
<accession>G0PD41</accession>
<feature type="domain" description="Homeobox" evidence="3">
    <location>
        <begin position="203"/>
        <end position="246"/>
    </location>
</feature>
<dbReference type="Proteomes" id="UP000008068">
    <property type="component" value="Unassembled WGS sequence"/>
</dbReference>
<dbReference type="EMBL" id="GL380263">
    <property type="protein sequence ID" value="EGT51502.1"/>
    <property type="molecule type" value="Genomic_DNA"/>
</dbReference>
<gene>
    <name evidence="4" type="ORF">CAEBREN_30846</name>
</gene>
<dbReference type="GO" id="GO:0005634">
    <property type="term" value="C:nucleus"/>
    <property type="evidence" value="ECO:0007669"/>
    <property type="project" value="UniProtKB-SubCell"/>
</dbReference>
<organism evidence="5">
    <name type="scientific">Caenorhabditis brenneri</name>
    <name type="common">Nematode worm</name>
    <dbReference type="NCBI Taxonomy" id="135651"/>
    <lineage>
        <taxon>Eukaryota</taxon>
        <taxon>Metazoa</taxon>
        <taxon>Ecdysozoa</taxon>
        <taxon>Nematoda</taxon>
        <taxon>Chromadorea</taxon>
        <taxon>Rhabditida</taxon>
        <taxon>Rhabditina</taxon>
        <taxon>Rhabditomorpha</taxon>
        <taxon>Rhabditoidea</taxon>
        <taxon>Rhabditidae</taxon>
        <taxon>Peloderinae</taxon>
        <taxon>Caenorhabditis</taxon>
    </lineage>
</organism>